<dbReference type="GO" id="GO:0019028">
    <property type="term" value="C:viral capsid"/>
    <property type="evidence" value="ECO:0007669"/>
    <property type="project" value="UniProtKB-KW"/>
</dbReference>
<reference evidence="3" key="1">
    <citation type="journal article" date="2021" name="Proc. Natl. Acad. Sci. U.S.A.">
        <title>A Catalog of Tens of Thousands of Viruses from Human Metagenomes Reveals Hidden Associations with Chronic Diseases.</title>
        <authorList>
            <person name="Tisza M.J."/>
            <person name="Buck C.B."/>
        </authorList>
    </citation>
    <scope>NUCLEOTIDE SEQUENCE</scope>
    <source>
        <strain evidence="3">Ct8Uw4</strain>
    </source>
</reference>
<accession>A0A8S5P356</accession>
<dbReference type="InterPro" id="IPR005564">
    <property type="entry name" value="Major_capsid_GpE"/>
</dbReference>
<proteinExistence type="predicted"/>
<evidence type="ECO:0000256" key="1">
    <source>
        <dbReference type="ARBA" id="ARBA00022561"/>
    </source>
</evidence>
<keyword evidence="2" id="KW-1035">Host cytoplasm</keyword>
<name>A0A8S5P356_9CAUD</name>
<evidence type="ECO:0000313" key="3">
    <source>
        <dbReference type="EMBL" id="DAE00668.1"/>
    </source>
</evidence>
<sequence length="329" mass="36812">MILDDNSKFGLRALTRAISAIEATPTQIRDLELFKPVYLSDTKVDIERQDTTLKLVQAKPRNGGTPDAVPVKNRNIRTFRIPHLPVHDSVLAEDVQGLRAFGTTEAETVMAKVEAKLADGKQNLEYTREHLMLGALLGKILDADGSEIYDIYKEFGLTRKSYDMKLSTETTEVGRQIDEALAKQRAALRGAAVTGWVALCGFGFIEALKYHKSVKPLYERWREGAAYREADGINPIEFVHNGIRFIHYTGNFGKAKLDDDKAILLPTGPGRLYEEYFAPANYTETVNTVALPYYAKREPMKFGKGYDLEMQSNPLPLVLRPDLLATLTA</sequence>
<protein>
    <submittedName>
        <fullName evidence="3">Major capsid protein</fullName>
    </submittedName>
</protein>
<dbReference type="Pfam" id="PF03864">
    <property type="entry name" value="Phage_cap_E"/>
    <property type="match status" value="1"/>
</dbReference>
<keyword evidence="1" id="KW-0167">Capsid protein</keyword>
<keyword evidence="1" id="KW-0946">Virion</keyword>
<evidence type="ECO:0000256" key="2">
    <source>
        <dbReference type="ARBA" id="ARBA00023200"/>
    </source>
</evidence>
<dbReference type="EMBL" id="BK015307">
    <property type="protein sequence ID" value="DAE00668.1"/>
    <property type="molecule type" value="Genomic_DNA"/>
</dbReference>
<organism evidence="3">
    <name type="scientific">Myoviridae sp. ct8Uw4</name>
    <dbReference type="NCBI Taxonomy" id="2825040"/>
    <lineage>
        <taxon>Viruses</taxon>
        <taxon>Duplodnaviria</taxon>
        <taxon>Heunggongvirae</taxon>
        <taxon>Uroviricota</taxon>
        <taxon>Caudoviricetes</taxon>
    </lineage>
</organism>